<organism evidence="2 3">
    <name type="scientific">Rossellomorea vietnamensis</name>
    <dbReference type="NCBI Taxonomy" id="218284"/>
    <lineage>
        <taxon>Bacteria</taxon>
        <taxon>Bacillati</taxon>
        <taxon>Bacillota</taxon>
        <taxon>Bacilli</taxon>
        <taxon>Bacillales</taxon>
        <taxon>Bacillaceae</taxon>
        <taxon>Rossellomorea</taxon>
    </lineage>
</organism>
<proteinExistence type="predicted"/>
<dbReference type="AlphaFoldDB" id="A0A0P6W6H1"/>
<dbReference type="Proteomes" id="UP000050398">
    <property type="component" value="Unassembled WGS sequence"/>
</dbReference>
<gene>
    <name evidence="2" type="ORF">AM506_01195</name>
</gene>
<dbReference type="EMBL" id="LIXZ01000001">
    <property type="protein sequence ID" value="KPL61279.1"/>
    <property type="molecule type" value="Genomic_DNA"/>
</dbReference>
<feature type="transmembrane region" description="Helical" evidence="1">
    <location>
        <begin position="30"/>
        <end position="47"/>
    </location>
</feature>
<dbReference type="PATRIC" id="fig|218284.4.peg.248"/>
<evidence type="ECO:0000256" key="1">
    <source>
        <dbReference type="SAM" id="Phobius"/>
    </source>
</evidence>
<keyword evidence="1" id="KW-1133">Transmembrane helix</keyword>
<feature type="transmembrane region" description="Helical" evidence="1">
    <location>
        <begin position="56"/>
        <end position="75"/>
    </location>
</feature>
<evidence type="ECO:0000313" key="2">
    <source>
        <dbReference type="EMBL" id="KPL61279.1"/>
    </source>
</evidence>
<accession>A0A0P6W6H1</accession>
<reference evidence="2 3" key="1">
    <citation type="submission" date="2015-08" db="EMBL/GenBank/DDBJ databases">
        <title>Draft Genome Sequence of Bacillus vietnamensis UCD-SED5.</title>
        <authorList>
            <person name="Lee R.D."/>
            <person name="Jospin G."/>
            <person name="Lang J.M."/>
            <person name="Coil D.A."/>
            <person name="Eisen J.A."/>
        </authorList>
    </citation>
    <scope>NUCLEOTIDE SEQUENCE [LARGE SCALE GENOMIC DNA]</scope>
    <source>
        <strain evidence="2 3">UCD-SED5</strain>
    </source>
</reference>
<dbReference type="RefSeq" id="WP_060669994.1">
    <property type="nucleotide sequence ID" value="NZ_JBCNGU010000026.1"/>
</dbReference>
<name>A0A0P6W6H1_9BACI</name>
<evidence type="ECO:0000313" key="3">
    <source>
        <dbReference type="Proteomes" id="UP000050398"/>
    </source>
</evidence>
<protein>
    <submittedName>
        <fullName evidence="2">Uncharacterized protein</fullName>
    </submittedName>
</protein>
<sequence length="82" mass="9964">MKSYIAFLVQMILWSVFSIAEWISEKDHVEYKWIMFVLFFYLAFMAARKIVQSRKLTLFITSFSLTCFFVFKMAFENIMEIF</sequence>
<comment type="caution">
    <text evidence="2">The sequence shown here is derived from an EMBL/GenBank/DDBJ whole genome shotgun (WGS) entry which is preliminary data.</text>
</comment>
<keyword evidence="1" id="KW-0812">Transmembrane</keyword>
<dbReference type="OrthoDB" id="2942660at2"/>
<keyword evidence="1" id="KW-0472">Membrane</keyword>